<organism evidence="2">
    <name type="scientific">Streptomyces haneummycinicus</name>
    <dbReference type="NCBI Taxonomy" id="3074435"/>
    <lineage>
        <taxon>Bacteria</taxon>
        <taxon>Bacillati</taxon>
        <taxon>Actinomycetota</taxon>
        <taxon>Actinomycetes</taxon>
        <taxon>Kitasatosporales</taxon>
        <taxon>Streptomycetaceae</taxon>
        <taxon>Streptomyces</taxon>
    </lineage>
</organism>
<protein>
    <recommendedName>
        <fullName evidence="1">Tn3 transposase DDE domain-containing protein</fullName>
    </recommendedName>
</protein>
<dbReference type="Pfam" id="PF01526">
    <property type="entry name" value="DDE_Tnp_Tn3"/>
    <property type="match status" value="1"/>
</dbReference>
<sequence length="363" mass="39998">MGEVDVSATPPRRLAELSRYGIDGKASLLKRHGDSRRLAMLLATAVYLTSRAVDDALDLLEVLIATKLLARAERETAKEKLKILPRVERASAKLAAAFQIVFDSTTEQVDTYTGEISPPEVETLEAMWERIEQVVPRHELAAAIAALFELTPPLDSDADEAWRTQLVTRFSTVRPFLKLLVTVVDLDATPEGRPVLKGSVAAVDGAMMDTVIDNLLAETSIRYGGYGGIAHHLVSDTYVGLFSRFIPCGVWEAVHLIDALLSNESEVKPEAVHADTQGQFFPVFGLAHLLGIDLLPRIRNFQDLTFHRPDPRARYRHIDALFSADPRTCIDWQLIENGWKDLIQVGLSVRGKALCPPSPSCGA</sequence>
<dbReference type="AlphaFoldDB" id="A0AAT9HLQ4"/>
<dbReference type="InterPro" id="IPR002513">
    <property type="entry name" value="Tn3_Tnp_DDE_dom"/>
</dbReference>
<reference evidence="2" key="2">
    <citation type="submission" date="2024-07" db="EMBL/GenBank/DDBJ databases">
        <title>Streptomyces haneummycinica sp. nov., a new antibiotic-producing actinobacterium isolated from marine sediment.</title>
        <authorList>
            <person name="Uemura M."/>
            <person name="Hamada M."/>
            <person name="Hirano S."/>
            <person name="Kobayashi K."/>
            <person name="Ohshiro T."/>
            <person name="Kobayashi T."/>
            <person name="Terahara T."/>
        </authorList>
    </citation>
    <scope>NUCLEOTIDE SEQUENCE</scope>
    <source>
        <strain evidence="2">KM77-8</strain>
    </source>
</reference>
<accession>A0AAT9HLQ4</accession>
<feature type="domain" description="Tn3 transposase DDE" evidence="1">
    <location>
        <begin position="198"/>
        <end position="352"/>
    </location>
</feature>
<reference evidence="2" key="1">
    <citation type="submission" date="2024-06" db="EMBL/GenBank/DDBJ databases">
        <authorList>
            <consortium name="consrtm"/>
            <person name="Uemura M."/>
            <person name="Terahara T."/>
        </authorList>
    </citation>
    <scope>NUCLEOTIDE SEQUENCE</scope>
    <source>
        <strain evidence="2">KM77-8</strain>
    </source>
</reference>
<gene>
    <name evidence="2" type="ORF">SHKM778_46490</name>
</gene>
<name>A0AAT9HLQ4_9ACTN</name>
<dbReference type="EMBL" id="AP035768">
    <property type="protein sequence ID" value="BFO18261.1"/>
    <property type="molecule type" value="Genomic_DNA"/>
</dbReference>
<dbReference type="GO" id="GO:0004803">
    <property type="term" value="F:transposase activity"/>
    <property type="evidence" value="ECO:0007669"/>
    <property type="project" value="InterPro"/>
</dbReference>
<evidence type="ECO:0000259" key="1">
    <source>
        <dbReference type="Pfam" id="PF01526"/>
    </source>
</evidence>
<proteinExistence type="predicted"/>
<evidence type="ECO:0000313" key="2">
    <source>
        <dbReference type="EMBL" id="BFO18261.1"/>
    </source>
</evidence>
<dbReference type="GO" id="GO:0006313">
    <property type="term" value="P:DNA transposition"/>
    <property type="evidence" value="ECO:0007669"/>
    <property type="project" value="InterPro"/>
</dbReference>